<dbReference type="SUPFAM" id="SSF51445">
    <property type="entry name" value="(Trans)glycosidases"/>
    <property type="match status" value="1"/>
</dbReference>
<keyword evidence="4" id="KW-1185">Reference proteome</keyword>
<feature type="domain" description="GH18" evidence="2">
    <location>
        <begin position="98"/>
        <end position="185"/>
    </location>
</feature>
<keyword evidence="1" id="KW-0812">Transmembrane</keyword>
<evidence type="ECO:0000313" key="3">
    <source>
        <dbReference type="EMBL" id="EGT48767.1"/>
    </source>
</evidence>
<dbReference type="PROSITE" id="PS51910">
    <property type="entry name" value="GH18_2"/>
    <property type="match status" value="1"/>
</dbReference>
<proteinExistence type="predicted"/>
<dbReference type="Gene3D" id="3.20.20.80">
    <property type="entry name" value="Glycosidases"/>
    <property type="match status" value="1"/>
</dbReference>
<evidence type="ECO:0000313" key="4">
    <source>
        <dbReference type="Proteomes" id="UP000008068"/>
    </source>
</evidence>
<dbReference type="STRING" id="135651.G0P9X2"/>
<organism evidence="4">
    <name type="scientific">Caenorhabditis brenneri</name>
    <name type="common">Nematode worm</name>
    <dbReference type="NCBI Taxonomy" id="135651"/>
    <lineage>
        <taxon>Eukaryota</taxon>
        <taxon>Metazoa</taxon>
        <taxon>Ecdysozoa</taxon>
        <taxon>Nematoda</taxon>
        <taxon>Chromadorea</taxon>
        <taxon>Rhabditida</taxon>
        <taxon>Rhabditina</taxon>
        <taxon>Rhabditomorpha</taxon>
        <taxon>Rhabditoidea</taxon>
        <taxon>Rhabditidae</taxon>
        <taxon>Peloderinae</taxon>
        <taxon>Caenorhabditis</taxon>
    </lineage>
</organism>
<dbReference type="EMBL" id="GL380159">
    <property type="protein sequence ID" value="EGT48767.1"/>
    <property type="molecule type" value="Genomic_DNA"/>
</dbReference>
<dbReference type="Proteomes" id="UP000008068">
    <property type="component" value="Unassembled WGS sequence"/>
</dbReference>
<accession>G0P9X2</accession>
<dbReference type="InParanoid" id="G0P9X2"/>
<evidence type="ECO:0000256" key="1">
    <source>
        <dbReference type="SAM" id="Phobius"/>
    </source>
</evidence>
<dbReference type="HOGENOM" id="CLU_1462560_0_0_1"/>
<reference evidence="4" key="1">
    <citation type="submission" date="2011-07" db="EMBL/GenBank/DDBJ databases">
        <authorList>
            <consortium name="Caenorhabditis brenneri Sequencing and Analysis Consortium"/>
            <person name="Wilson R.K."/>
        </authorList>
    </citation>
    <scope>NUCLEOTIDE SEQUENCE [LARGE SCALE GENOMIC DNA]</scope>
    <source>
        <strain evidence="4">PB2801</strain>
    </source>
</reference>
<dbReference type="InterPro" id="IPR017853">
    <property type="entry name" value="GH"/>
</dbReference>
<dbReference type="eggNOG" id="KOG2806">
    <property type="taxonomic scope" value="Eukaryota"/>
</dbReference>
<dbReference type="AlphaFoldDB" id="G0P9X2"/>
<dbReference type="PANTHER" id="PTHR46073">
    <property type="entry name" value="CHITINASE"/>
    <property type="match status" value="1"/>
</dbReference>
<dbReference type="GO" id="GO:0005975">
    <property type="term" value="P:carbohydrate metabolic process"/>
    <property type="evidence" value="ECO:0007669"/>
    <property type="project" value="InterPro"/>
</dbReference>
<name>G0P9X2_CAEBE</name>
<protein>
    <recommendedName>
        <fullName evidence="2">GH18 domain-containing protein</fullName>
    </recommendedName>
</protein>
<dbReference type="Pfam" id="PF00704">
    <property type="entry name" value="Glyco_hydro_18"/>
    <property type="match status" value="1"/>
</dbReference>
<dbReference type="InterPro" id="IPR001223">
    <property type="entry name" value="Glyco_hydro18_cat"/>
</dbReference>
<sequence>MESSEWMDYYSDSECDGAYYGNFLSDTDSTKTKKSCFKKLRALLFFGIVGTALFGSLLIYFTVVSPLLFSADQNSTSAQPAANAPEAQQPLKPSCITKRVVGYYPGSLEVNTAQLQKLTHIIFEYVKLDRGHILKFENKTSEERFLEMKKKAREVNEDLKVMISIGAKDQSNEFQIFLSDEIYRP</sequence>
<keyword evidence="1" id="KW-1133">Transmembrane helix</keyword>
<evidence type="ECO:0000259" key="2">
    <source>
        <dbReference type="PROSITE" id="PS51910"/>
    </source>
</evidence>
<feature type="transmembrane region" description="Helical" evidence="1">
    <location>
        <begin position="43"/>
        <end position="69"/>
    </location>
</feature>
<dbReference type="PANTHER" id="PTHR46073:SF4">
    <property type="entry name" value="GH18 DOMAIN-CONTAINING PROTEIN"/>
    <property type="match status" value="1"/>
</dbReference>
<keyword evidence="1" id="KW-0472">Membrane</keyword>
<gene>
    <name evidence="3" type="ORF">CAEBREN_24749</name>
</gene>